<dbReference type="PRINTS" id="PR01210">
    <property type="entry name" value="GGTRANSPTASE"/>
</dbReference>
<dbReference type="InterPro" id="IPR052896">
    <property type="entry name" value="GGT-like_enzyme"/>
</dbReference>
<reference evidence="2" key="1">
    <citation type="submission" date="2016-07" db="EMBL/GenBank/DDBJ databases">
        <authorList>
            <person name="Florea S."/>
            <person name="Webb J.S."/>
            <person name="Jaromczyk J."/>
            <person name="Schardl C.L."/>
        </authorList>
    </citation>
    <scope>NUCLEOTIDE SEQUENCE [LARGE SCALE GENOMIC DNA]</scope>
    <source>
        <strain evidence="2">IPBSL-7</strain>
    </source>
</reference>
<dbReference type="Proteomes" id="UP000093501">
    <property type="component" value="Unassembled WGS sequence"/>
</dbReference>
<dbReference type="InterPro" id="IPR029055">
    <property type="entry name" value="Ntn_hydrolases_N"/>
</dbReference>
<evidence type="ECO:0000313" key="1">
    <source>
        <dbReference type="EMBL" id="OCL36979.1"/>
    </source>
</evidence>
<dbReference type="Gene3D" id="1.10.246.130">
    <property type="match status" value="1"/>
</dbReference>
<dbReference type="AlphaFoldDB" id="A0A1C0ARR1"/>
<organism evidence="1 2">
    <name type="scientific">Tessaracoccus lapidicaptus</name>
    <dbReference type="NCBI Taxonomy" id="1427523"/>
    <lineage>
        <taxon>Bacteria</taxon>
        <taxon>Bacillati</taxon>
        <taxon>Actinomycetota</taxon>
        <taxon>Actinomycetes</taxon>
        <taxon>Propionibacteriales</taxon>
        <taxon>Propionibacteriaceae</taxon>
        <taxon>Tessaracoccus</taxon>
    </lineage>
</organism>
<dbReference type="Pfam" id="PF01019">
    <property type="entry name" value="G_glu_transpept"/>
    <property type="match status" value="1"/>
</dbReference>
<dbReference type="GO" id="GO:0016740">
    <property type="term" value="F:transferase activity"/>
    <property type="evidence" value="ECO:0007669"/>
    <property type="project" value="UniProtKB-KW"/>
</dbReference>
<dbReference type="SUPFAM" id="SSF56235">
    <property type="entry name" value="N-terminal nucleophile aminohydrolases (Ntn hydrolases)"/>
    <property type="match status" value="1"/>
</dbReference>
<gene>
    <name evidence="1" type="ORF">BCR15_12785</name>
</gene>
<dbReference type="PANTHER" id="PTHR43881">
    <property type="entry name" value="GAMMA-GLUTAMYLTRANSPEPTIDASE (AFU_ORTHOLOGUE AFUA_4G13580)"/>
    <property type="match status" value="1"/>
</dbReference>
<proteinExistence type="predicted"/>
<keyword evidence="1" id="KW-0808">Transferase</keyword>
<keyword evidence="2" id="KW-1185">Reference proteome</keyword>
<accession>A0A1C0ARR1</accession>
<dbReference type="InterPro" id="IPR043138">
    <property type="entry name" value="GGT_lsub"/>
</dbReference>
<evidence type="ECO:0000313" key="2">
    <source>
        <dbReference type="Proteomes" id="UP000093501"/>
    </source>
</evidence>
<name>A0A1C0ARR1_9ACTN</name>
<dbReference type="Gene3D" id="3.60.20.40">
    <property type="match status" value="1"/>
</dbReference>
<comment type="caution">
    <text evidence="1">The sequence shown here is derived from an EMBL/GenBank/DDBJ whole genome shotgun (WGS) entry which is preliminary data.</text>
</comment>
<dbReference type="PANTHER" id="PTHR43881:SF1">
    <property type="entry name" value="GAMMA-GLUTAMYLTRANSPEPTIDASE (AFU_ORTHOLOGUE AFUA_4G13580)"/>
    <property type="match status" value="1"/>
</dbReference>
<sequence>MVTMHLPPLAEPGRRQPLFARRGAVATSQPLAAEAGLSILRAGGNAVDAAIAMAACLTVVEPCSNGLGSDAFALVWDGERLHGLNGSGRAPAAASAARLRGDGRAVMPTTGWESVTVPGAVRGWADLHQRFGRLGFSEVLAPAVALAVEGFPVSGVVAWGWGRGVAAAQSRQSEPSARGFLPLFAPGGRAPGVGEVWRSPEMAATLTAIGDTGGEDFYRGELAGRIVPFAAATGGRLAADDLAGHRSEWVTPISARYRDHEVWEIPPNTQGIAALIALNVLDGFAPEEAADWHRQIEAVKLALADAHALVGDPGVVDVPVEELLSAAHATARRAAIGPRAVPPGALDPRSSDTVYLCAADGSGMMVSFIQSNFHGFGSGVVVPGTGISLQNRGAGFSLEPGHPNELAPGKRPFHTIIPGFLTRAGAPVGPFGVMGGDMQAQGHVQLVLHTVDGGDDPQTALGRPRWFWDPGTGRVQVEGAAGKGVVTRLRGQGHDVEVAANPAVFGRGQAIWRLDPHDSASVLVAGSEPRADGYPMGW</sequence>
<dbReference type="EMBL" id="MBQD01000004">
    <property type="protein sequence ID" value="OCL36979.1"/>
    <property type="molecule type" value="Genomic_DNA"/>
</dbReference>
<dbReference type="InterPro" id="IPR043137">
    <property type="entry name" value="GGT_ssub_C"/>
</dbReference>
<protein>
    <submittedName>
        <fullName evidence="1">Gamma-glutamyltransferase</fullName>
    </submittedName>
</protein>